<dbReference type="Proteomes" id="UP000658997">
    <property type="component" value="Unassembled WGS sequence"/>
</dbReference>
<evidence type="ECO:0000256" key="5">
    <source>
        <dbReference type="SAM" id="MobiDB-lite"/>
    </source>
</evidence>
<feature type="compositionally biased region" description="Low complexity" evidence="5">
    <location>
        <begin position="1121"/>
        <end position="1134"/>
    </location>
</feature>
<dbReference type="OrthoDB" id="264795at2759"/>
<dbReference type="GO" id="GO:0006406">
    <property type="term" value="P:mRNA export from nucleus"/>
    <property type="evidence" value="ECO:0007669"/>
    <property type="project" value="TreeGrafter"/>
</dbReference>
<feature type="region of interest" description="Disordered" evidence="5">
    <location>
        <begin position="1275"/>
        <end position="1297"/>
    </location>
</feature>
<feature type="compositionally biased region" description="Low complexity" evidence="5">
    <location>
        <begin position="317"/>
        <end position="349"/>
    </location>
</feature>
<feature type="compositionally biased region" description="Polar residues" evidence="5">
    <location>
        <begin position="1027"/>
        <end position="1050"/>
    </location>
</feature>
<evidence type="ECO:0000313" key="10">
    <source>
        <dbReference type="Proteomes" id="UP000658997"/>
    </source>
</evidence>
<reference evidence="8" key="3">
    <citation type="submission" date="2018-08" db="EMBL/GenBank/DDBJ databases">
        <authorList>
            <person name="Guldener U."/>
        </authorList>
    </citation>
    <scope>NUCLEOTIDE SEQUENCE</scope>
    <source>
        <strain evidence="8">UB2</strain>
    </source>
</reference>
<dbReference type="GO" id="GO:0005635">
    <property type="term" value="C:nuclear envelope"/>
    <property type="evidence" value="ECO:0007669"/>
    <property type="project" value="UniProtKB-SubCell"/>
</dbReference>
<comment type="similarity">
    <text evidence="4">Belongs to the SAC3 family.</text>
</comment>
<evidence type="ECO:0000256" key="1">
    <source>
        <dbReference type="ARBA" id="ARBA00004259"/>
    </source>
</evidence>
<feature type="compositionally biased region" description="Polar residues" evidence="5">
    <location>
        <begin position="873"/>
        <end position="887"/>
    </location>
</feature>
<reference evidence="7" key="1">
    <citation type="submission" date="2016-04" db="EMBL/GenBank/DDBJ databases">
        <authorList>
            <person name="Evans L.H."/>
            <person name="Alamgir A."/>
            <person name="Owens N."/>
            <person name="Weber N.D."/>
            <person name="Virtaneva K."/>
            <person name="Barbian K."/>
            <person name="Babar A."/>
            <person name="Rosenke K."/>
        </authorList>
    </citation>
    <scope>NUCLEOTIDE SEQUENCE</scope>
    <source>
        <strain evidence="7">UB2112</strain>
    </source>
</reference>
<feature type="compositionally biased region" description="Low complexity" evidence="5">
    <location>
        <begin position="261"/>
        <end position="281"/>
    </location>
</feature>
<keyword evidence="3" id="KW-0539">Nucleus</keyword>
<sequence length="1876" mass="201420">MQQGNGFGSGGGSAFGSNPGFGTNSGPGPNAPKVPSGFDAFARPQTPTSSSSSSGSAPPNTFSSSTPQNPSSSAFWSGPNKSQQQSSFGRSRPHAGRPRPPSQSSNFNASSPFSGTQQQQQQQSHQQRTQEQQQPTFGNRPRPFTSRSSGSGAEGRPPLSTSFRGGRGGGGTIRPIRPFASHADTNQQTQADSSNMQAPRPRPRPRPFANKSTTFSNMQSTPTSSSSAAQSGAQASVSSSAFGVSTSAQNGTSAFPTLGTASSSNHASSSSLSQQSSSFAQNTSAFGSSTTNDKPASFTSFGSVLMPGSVPASGLNTTTSFGTSASTPSSSAFGGSSNGSSFGSAFSSSQPQIRSQATAAKASSNQPATAPVAPAASAASAASAAPTSSFSNFLRKDRTGTSTSVEASDATKGMEDEDELRKKRFEDAPKQGNRFLEMKGGREALRNAYIKSGVLPDPDKPTDLALAVKLVGTCQDMCPEFEREEREFQKELDPLEVYPGTDRVDPRIAVKIYRRPAAGRELPLPEDVRPPPVLKRTLDYLFHDLLPADPNDPRFTSVQGFLWNRTRAVRQDFIVQSEGGAIAIECHERIARYHILCLHWRGGPGAEGWSEQQELEQLRKTMRSLIEFYDDNRRKASAGSTGSVGHQTSPNEAEFRAYNLLLHLRDPETLREAELLPGDIFRSPLVQTAINLRQLAQRSNNLEKRGQPKNTEATLNFFSKFFAELRKPNVNYLMACLAENSFSSIRIGAIKAMSKAYMAQHRALPIERVQYVLGMDSAEQVVAMTTHLGIELEYESDTLFGVKIHRNTTIKEDKPLVTPFSTTIVEAKRGSYTSADLVDGRASGASAPLPSTAISLGRPAAAAPSSQSFAKSTSAGGPSSFGFDTQQSSASSSGMGASNAFGQQQAKQDTSQATAFGSASPSKLSASASTFTPTAYGGAAHNSSSFSTSLSTFGGFLDSTSASKEGATTTKPVLPSFGAFGKEPQTKQEPSATATSPFGSKASVPSPQSSEAQKRSSMSSFSFGGSDTKSPFATSDTDSKQGSEQQSAAPSFTFDAAAKMGSQQSKPSMPSFFSSSAGAKEPAQNKTESKLPSFAPIRAADAEQDNASSAPTSQKRRASHADQNASMQAAAAAKADAEAEAQAKRKEASRDYAVKRAFTALSGEVVHSAAAKAAASAVQAEEERRRAASRDQLVTRLTDRLWQELADEHVVEAAKEMSRIAAADVFRSRSCAMRAWSRWTQALEERRDREQQRQRLEAIRSEIRRRNILGRIQANEVEGVSSTPDSKAAGKHSQDQTSLIKHEFSIRQSLLTGERASVTNQKLNTAARLKRKLEDETVSETRRRGDDALTERWTRVRRQRNQLWAEGSLLEKLADHIEELLLHFRPADLNRLVVLYCGAPGQHVASSWLRVKFGFKPSAPSDGNEGESDRDVLEVDLADGSQLELADITPSSDGNDIAPESVLQADEHSQPGLVIFETNPAAAQAKPVVERRNALVSDRKRLEMISSSKLIRGSHLACRLLVVTWGDSSTDGTDDVEMTDADADVAANAKQESLLNHLGLDSSKPNSVFERIGILQLDDASVSVEDMLAALLQRVLPDVTANPNLHLNGPRRATLEDVIQDFCDQWVHLSALLFDLLSGLPGPVVSGSEVAGSKTEALARKALQILTALANHILRTVLSLSETVHENDKPAEERKIELPLPSPVKSGLVGMALSQIDELTEEEQKLHLRSQLLSSLQAKGPHETELQLTLAVVYRQYIEELFRLSLSKLNEAWIGVRQDTEARWTQAKEVFGRLCSAAVEEVATETRAIWAEYRAQADGGMEMDKGSGSPSKRIRTGSNASQESTLPTSEPAKASKVNDLRDLIARTRRFLDSPAS</sequence>
<keyword evidence="2" id="KW-0597">Phosphoprotein</keyword>
<feature type="compositionally biased region" description="Low complexity" evidence="5">
    <location>
        <begin position="888"/>
        <end position="902"/>
    </location>
</feature>
<feature type="compositionally biased region" description="Low complexity" evidence="5">
    <location>
        <begin position="1016"/>
        <end position="1026"/>
    </location>
</feature>
<dbReference type="GO" id="GO:0070390">
    <property type="term" value="C:transcription export complex 2"/>
    <property type="evidence" value="ECO:0007669"/>
    <property type="project" value="TreeGrafter"/>
</dbReference>
<feature type="compositionally biased region" description="Basic and acidic residues" evidence="5">
    <location>
        <begin position="1135"/>
        <end position="1149"/>
    </location>
</feature>
<feature type="compositionally biased region" description="Polar residues" evidence="5">
    <location>
        <begin position="210"/>
        <end position="222"/>
    </location>
</feature>
<dbReference type="FunFam" id="1.25.40.990:FF:000008">
    <property type="entry name" value="Nuclear mRNA export protein SAC3"/>
    <property type="match status" value="1"/>
</dbReference>
<evidence type="ECO:0000313" key="9">
    <source>
        <dbReference type="Proteomes" id="UP000179920"/>
    </source>
</evidence>
<feature type="compositionally biased region" description="Polar residues" evidence="5">
    <location>
        <begin position="903"/>
        <end position="917"/>
    </location>
</feature>
<feature type="compositionally biased region" description="Low complexity" evidence="5">
    <location>
        <begin position="46"/>
        <end position="73"/>
    </location>
</feature>
<proteinExistence type="inferred from homology"/>
<organism evidence="7 9">
    <name type="scientific">Ustilago bromivora</name>
    <dbReference type="NCBI Taxonomy" id="307758"/>
    <lineage>
        <taxon>Eukaryota</taxon>
        <taxon>Fungi</taxon>
        <taxon>Dikarya</taxon>
        <taxon>Basidiomycota</taxon>
        <taxon>Ustilaginomycotina</taxon>
        <taxon>Ustilaginomycetes</taxon>
        <taxon>Ustilaginales</taxon>
        <taxon>Ustilaginaceae</taxon>
        <taxon>Ustilago</taxon>
    </lineage>
</organism>
<feature type="compositionally biased region" description="Low complexity" evidence="5">
    <location>
        <begin position="117"/>
        <end position="134"/>
    </location>
</feature>
<evidence type="ECO:0000313" key="8">
    <source>
        <dbReference type="EMBL" id="SYW74908.1"/>
    </source>
</evidence>
<feature type="region of interest" description="Disordered" evidence="5">
    <location>
        <begin position="963"/>
        <end position="1149"/>
    </location>
</feature>
<dbReference type="EMBL" id="ULHB01000003">
    <property type="protein sequence ID" value="SYW74908.1"/>
    <property type="molecule type" value="Genomic_DNA"/>
</dbReference>
<reference evidence="9" key="2">
    <citation type="submission" date="2016-04" db="EMBL/GenBank/DDBJ databases">
        <authorList>
            <person name="Guldener U."/>
            <person name="Guldener U."/>
        </authorList>
    </citation>
    <scope>NUCLEOTIDE SEQUENCE [LARGE SCALE GENOMIC DNA]</scope>
    <source>
        <strain evidence="9">UB2112</strain>
    </source>
</reference>
<dbReference type="InterPro" id="IPR005062">
    <property type="entry name" value="SAC3/GANP/THP3_conserved"/>
</dbReference>
<feature type="compositionally biased region" description="Low complexity" evidence="5">
    <location>
        <begin position="223"/>
        <end position="248"/>
    </location>
</feature>
<dbReference type="Pfam" id="PF03399">
    <property type="entry name" value="SAC3_GANP"/>
    <property type="match status" value="1"/>
</dbReference>
<feature type="compositionally biased region" description="Polar residues" evidence="5">
    <location>
        <begin position="183"/>
        <end position="197"/>
    </location>
</feature>
<name>A0A1K0H9N7_9BASI</name>
<feature type="compositionally biased region" description="Polar residues" evidence="5">
    <location>
        <begin position="987"/>
        <end position="1011"/>
    </location>
</feature>
<dbReference type="PANTHER" id="PTHR12436:SF3">
    <property type="entry name" value="GERMINAL-CENTER ASSOCIATED NUCLEAR PROTEIN"/>
    <property type="match status" value="1"/>
</dbReference>
<evidence type="ECO:0000256" key="4">
    <source>
        <dbReference type="ARBA" id="ARBA00038443"/>
    </source>
</evidence>
<dbReference type="Proteomes" id="UP000179920">
    <property type="component" value="Chromosome X"/>
</dbReference>
<evidence type="ECO:0000256" key="2">
    <source>
        <dbReference type="ARBA" id="ARBA00022553"/>
    </source>
</evidence>
<feature type="region of interest" description="Disordered" evidence="5">
    <location>
        <begin position="1"/>
        <end position="380"/>
    </location>
</feature>
<feature type="compositionally biased region" description="Polar residues" evidence="5">
    <location>
        <begin position="102"/>
        <end position="116"/>
    </location>
</feature>
<keyword evidence="10" id="KW-1185">Reference proteome</keyword>
<accession>A0A1K0H9N7</accession>
<feature type="compositionally biased region" description="Basic and acidic residues" evidence="5">
    <location>
        <begin position="419"/>
        <end position="429"/>
    </location>
</feature>
<protein>
    <submittedName>
        <fullName evidence="8">Related to SAC3 - leucine permease transcriptional regulator</fullName>
    </submittedName>
    <submittedName>
        <fullName evidence="7">Related to SAC3-leucine permease transcriptional regulator</fullName>
    </submittedName>
</protein>
<dbReference type="PANTHER" id="PTHR12436">
    <property type="entry name" value="80 KDA MCM3-ASSOCIATED PROTEIN"/>
    <property type="match status" value="1"/>
</dbReference>
<dbReference type="Gene3D" id="1.25.40.990">
    <property type="match status" value="1"/>
</dbReference>
<feature type="domain" description="SAC3/GANP/THP3 conserved" evidence="6">
    <location>
        <begin position="477"/>
        <end position="793"/>
    </location>
</feature>
<comment type="subcellular location">
    <subcellularLocation>
        <location evidence="1">Nucleus envelope</location>
    </subcellularLocation>
</comment>
<feature type="region of interest" description="Disordered" evidence="5">
    <location>
        <begin position="1820"/>
        <end position="1859"/>
    </location>
</feature>
<evidence type="ECO:0000256" key="3">
    <source>
        <dbReference type="ARBA" id="ARBA00023242"/>
    </source>
</evidence>
<feature type="compositionally biased region" description="Low complexity" evidence="5">
    <location>
        <begin position="1062"/>
        <end position="1076"/>
    </location>
</feature>
<dbReference type="GO" id="GO:0005737">
    <property type="term" value="C:cytoplasm"/>
    <property type="evidence" value="ECO:0007669"/>
    <property type="project" value="TreeGrafter"/>
</dbReference>
<dbReference type="InterPro" id="IPR045107">
    <property type="entry name" value="SAC3/GANP/THP3"/>
</dbReference>
<evidence type="ECO:0000259" key="6">
    <source>
        <dbReference type="Pfam" id="PF03399"/>
    </source>
</evidence>
<dbReference type="EMBL" id="LT558126">
    <property type="protein sequence ID" value="SAM83378.1"/>
    <property type="molecule type" value="Genomic_DNA"/>
</dbReference>
<feature type="compositionally biased region" description="Gly residues" evidence="5">
    <location>
        <begin position="1"/>
        <end position="14"/>
    </location>
</feature>
<gene>
    <name evidence="8" type="ORF">UBRO2_00318</name>
    <name evidence="7" type="ORF">UBRO_05393</name>
</gene>
<feature type="compositionally biased region" description="Polar residues" evidence="5">
    <location>
        <begin position="282"/>
        <end position="302"/>
    </location>
</feature>
<evidence type="ECO:0000313" key="7">
    <source>
        <dbReference type="EMBL" id="SAM83378.1"/>
    </source>
</evidence>
<feature type="region of interest" description="Disordered" evidence="5">
    <location>
        <begin position="392"/>
        <end position="433"/>
    </location>
</feature>
<feature type="compositionally biased region" description="Polar residues" evidence="5">
    <location>
        <begin position="1836"/>
        <end position="1848"/>
    </location>
</feature>
<feature type="compositionally biased region" description="Low complexity" evidence="5">
    <location>
        <begin position="367"/>
        <end position="380"/>
    </location>
</feature>
<feature type="region of interest" description="Disordered" evidence="5">
    <location>
        <begin position="865"/>
        <end position="922"/>
    </location>
</feature>
<feature type="compositionally biased region" description="Polar residues" evidence="5">
    <location>
        <begin position="350"/>
        <end position="366"/>
    </location>
</feature>
<feature type="compositionally biased region" description="Polar residues" evidence="5">
    <location>
        <begin position="79"/>
        <end position="89"/>
    </location>
</feature>